<sequence>MNELINVYDYETNQVDLFRTFEVRPGDSWKNLVEDFRYEHEIKPVYKAYNRKNLQNLRETVENSSLENKYSFSKLGLHKDTHQLRMEAFINRASKSKTIPRFPPEVIEKITKFGGTRRRKRYKKKNK</sequence>
<proteinExistence type="predicted"/>
<accession>A0A6C0AH83</accession>
<evidence type="ECO:0000313" key="1">
    <source>
        <dbReference type="EMBL" id="QHS79006.1"/>
    </source>
</evidence>
<dbReference type="EMBL" id="MN740625">
    <property type="protein sequence ID" value="QHS79006.1"/>
    <property type="molecule type" value="Genomic_DNA"/>
</dbReference>
<organism evidence="1">
    <name type="scientific">viral metagenome</name>
    <dbReference type="NCBI Taxonomy" id="1070528"/>
    <lineage>
        <taxon>unclassified sequences</taxon>
        <taxon>metagenomes</taxon>
        <taxon>organismal metagenomes</taxon>
    </lineage>
</organism>
<name>A0A6C0AH83_9ZZZZ</name>
<dbReference type="AlphaFoldDB" id="A0A6C0AH83"/>
<reference evidence="1" key="1">
    <citation type="journal article" date="2020" name="Nature">
        <title>Giant virus diversity and host interactions through global metagenomics.</title>
        <authorList>
            <person name="Schulz F."/>
            <person name="Roux S."/>
            <person name="Paez-Espino D."/>
            <person name="Jungbluth S."/>
            <person name="Walsh D.A."/>
            <person name="Denef V.J."/>
            <person name="McMahon K.D."/>
            <person name="Konstantinidis K.T."/>
            <person name="Eloe-Fadrosh E.A."/>
            <person name="Kyrpides N.C."/>
            <person name="Woyke T."/>
        </authorList>
    </citation>
    <scope>NUCLEOTIDE SEQUENCE</scope>
    <source>
        <strain evidence="1">GVMAG-S-1035118-87</strain>
    </source>
</reference>
<protein>
    <submittedName>
        <fullName evidence="1">Uncharacterized protein</fullName>
    </submittedName>
</protein>